<protein>
    <submittedName>
        <fullName evidence="1">Helix-turn-helix domain-containing protein</fullName>
    </submittedName>
</protein>
<dbReference type="Proteomes" id="UP001595962">
    <property type="component" value="Unassembled WGS sequence"/>
</dbReference>
<reference evidence="2" key="1">
    <citation type="journal article" date="2019" name="Int. J. Syst. Evol. Microbiol.">
        <title>The Global Catalogue of Microorganisms (GCM) 10K type strain sequencing project: providing services to taxonomists for standard genome sequencing and annotation.</title>
        <authorList>
            <consortium name="The Broad Institute Genomics Platform"/>
            <consortium name="The Broad Institute Genome Sequencing Center for Infectious Disease"/>
            <person name="Wu L."/>
            <person name="Ma J."/>
        </authorList>
    </citation>
    <scope>NUCLEOTIDE SEQUENCE [LARGE SCALE GENOMIC DNA]</scope>
    <source>
        <strain evidence="2">DT28</strain>
    </source>
</reference>
<dbReference type="RefSeq" id="WP_377335369.1">
    <property type="nucleotide sequence ID" value="NZ_JBHSGB010000014.1"/>
</dbReference>
<name>A0ABV9JQ42_9GAMM</name>
<evidence type="ECO:0000313" key="2">
    <source>
        <dbReference type="Proteomes" id="UP001595962"/>
    </source>
</evidence>
<accession>A0ABV9JQ42</accession>
<evidence type="ECO:0000313" key="1">
    <source>
        <dbReference type="EMBL" id="MFC4656371.1"/>
    </source>
</evidence>
<comment type="caution">
    <text evidence="1">The sequence shown here is derived from an EMBL/GenBank/DDBJ whole genome shotgun (WGS) entry which is preliminary data.</text>
</comment>
<dbReference type="Pfam" id="PF13384">
    <property type="entry name" value="HTH_23"/>
    <property type="match status" value="1"/>
</dbReference>
<dbReference type="SUPFAM" id="SSF46689">
    <property type="entry name" value="Homeodomain-like"/>
    <property type="match status" value="1"/>
</dbReference>
<proteinExistence type="predicted"/>
<dbReference type="InterPro" id="IPR009057">
    <property type="entry name" value="Homeodomain-like_sf"/>
</dbReference>
<keyword evidence="2" id="KW-1185">Reference proteome</keyword>
<organism evidence="1 2">
    <name type="scientific">Rheinheimera marina</name>
    <dbReference type="NCBI Taxonomy" id="1774958"/>
    <lineage>
        <taxon>Bacteria</taxon>
        <taxon>Pseudomonadati</taxon>
        <taxon>Pseudomonadota</taxon>
        <taxon>Gammaproteobacteria</taxon>
        <taxon>Chromatiales</taxon>
        <taxon>Chromatiaceae</taxon>
        <taxon>Rheinheimera</taxon>
    </lineage>
</organism>
<sequence>MNKITFFHGAETRRLKKVIHKTRDKDLCRRANAVLLVLKGTSKSEVARVLQAGRSSVNRWLTWYGKHPIFNGR</sequence>
<gene>
    <name evidence="1" type="ORF">ACFO3I_15245</name>
</gene>
<dbReference type="EMBL" id="JBHSGB010000014">
    <property type="protein sequence ID" value="MFC4656371.1"/>
    <property type="molecule type" value="Genomic_DNA"/>
</dbReference>